<reference evidence="1 2" key="1">
    <citation type="submission" date="2017-07" db="EMBL/GenBank/DDBJ databases">
        <title>Leptospira spp. isolated from tropical soils.</title>
        <authorList>
            <person name="Thibeaux R."/>
            <person name="Iraola G."/>
            <person name="Ferres I."/>
            <person name="Bierque E."/>
            <person name="Girault D."/>
            <person name="Soupe-Gilbert M.-E."/>
            <person name="Picardeau M."/>
            <person name="Goarant C."/>
        </authorList>
    </citation>
    <scope>NUCLEOTIDE SEQUENCE [LARGE SCALE GENOMIC DNA]</scope>
    <source>
        <strain evidence="1 2">MCA1-C-A1</strain>
    </source>
</reference>
<organism evidence="1 2">
    <name type="scientific">Leptospira hartskeerlii</name>
    <dbReference type="NCBI Taxonomy" id="2023177"/>
    <lineage>
        <taxon>Bacteria</taxon>
        <taxon>Pseudomonadati</taxon>
        <taxon>Spirochaetota</taxon>
        <taxon>Spirochaetia</taxon>
        <taxon>Leptospirales</taxon>
        <taxon>Leptospiraceae</taxon>
        <taxon>Leptospira</taxon>
    </lineage>
</organism>
<dbReference type="EMBL" id="NPDN01000001">
    <property type="protein sequence ID" value="PJZ27293.1"/>
    <property type="molecule type" value="Genomic_DNA"/>
</dbReference>
<proteinExistence type="predicted"/>
<accession>A0A2M9XHX0</accession>
<dbReference type="AlphaFoldDB" id="A0A2M9XHX0"/>
<sequence length="58" mass="6817">MNAATKEQIIKHSRIIEKYRTKDTLFDGSPDWMDDVLEVIYSQDDFIAEKPDIDLDIE</sequence>
<protein>
    <submittedName>
        <fullName evidence="1">Uncharacterized protein</fullName>
    </submittedName>
</protein>
<comment type="caution">
    <text evidence="1">The sequence shown here is derived from an EMBL/GenBank/DDBJ whole genome shotgun (WGS) entry which is preliminary data.</text>
</comment>
<keyword evidence="2" id="KW-1185">Reference proteome</keyword>
<name>A0A2M9XHX0_9LEPT</name>
<dbReference type="Proteomes" id="UP000232196">
    <property type="component" value="Unassembled WGS sequence"/>
</dbReference>
<gene>
    <name evidence="1" type="ORF">CH357_01710</name>
</gene>
<dbReference type="RefSeq" id="WP_165780130.1">
    <property type="nucleotide sequence ID" value="NZ_NPDL01000004.1"/>
</dbReference>
<evidence type="ECO:0000313" key="2">
    <source>
        <dbReference type="Proteomes" id="UP000232196"/>
    </source>
</evidence>
<evidence type="ECO:0000313" key="1">
    <source>
        <dbReference type="EMBL" id="PJZ27293.1"/>
    </source>
</evidence>